<dbReference type="GO" id="GO:0003700">
    <property type="term" value="F:DNA-binding transcription factor activity"/>
    <property type="evidence" value="ECO:0007669"/>
    <property type="project" value="InterPro"/>
</dbReference>
<dbReference type="Proteomes" id="UP000564033">
    <property type="component" value="Unassembled WGS sequence"/>
</dbReference>
<accession>A0A847VCP0</accession>
<evidence type="ECO:0000313" key="4">
    <source>
        <dbReference type="EMBL" id="NLZ24306.1"/>
    </source>
</evidence>
<dbReference type="AlphaFoldDB" id="A0A847VCP0"/>
<evidence type="ECO:0000259" key="3">
    <source>
        <dbReference type="Pfam" id="PF08220"/>
    </source>
</evidence>
<protein>
    <submittedName>
        <fullName evidence="4">DeoR family transcriptional regulator</fullName>
    </submittedName>
</protein>
<evidence type="ECO:0000313" key="5">
    <source>
        <dbReference type="Proteomes" id="UP000564033"/>
    </source>
</evidence>
<sequence>MSKKRTYILSTILGVFLGVALVGKLASPKGEVGRTESSRGDKLLKKPKSIKKIDTKQLNERQKEILKLLSKRQILLPSDIYALHPQVSTRTLRRDMTTLVELNIARQEGITRDTKYILITE</sequence>
<keyword evidence="1" id="KW-0805">Transcription regulation</keyword>
<evidence type="ECO:0000256" key="2">
    <source>
        <dbReference type="ARBA" id="ARBA00023163"/>
    </source>
</evidence>
<feature type="domain" description="HTH deoR-type" evidence="3">
    <location>
        <begin position="61"/>
        <end position="105"/>
    </location>
</feature>
<reference evidence="4 5" key="1">
    <citation type="journal article" date="2020" name="Biotechnol. Biofuels">
        <title>New insights from the biogas microbiome by comprehensive genome-resolved metagenomics of nearly 1600 species originating from multiple anaerobic digesters.</title>
        <authorList>
            <person name="Campanaro S."/>
            <person name="Treu L."/>
            <person name="Rodriguez-R L.M."/>
            <person name="Kovalovszki A."/>
            <person name="Ziels R.M."/>
            <person name="Maus I."/>
            <person name="Zhu X."/>
            <person name="Kougias P.G."/>
            <person name="Basile A."/>
            <person name="Luo G."/>
            <person name="Schluter A."/>
            <person name="Konstantinidis K.T."/>
            <person name="Angelidaki I."/>
        </authorList>
    </citation>
    <scope>NUCLEOTIDE SEQUENCE [LARGE SCALE GENOMIC DNA]</scope>
    <source>
        <strain evidence="4">AS19jrsBPTG_9</strain>
    </source>
</reference>
<keyword evidence="2" id="KW-0804">Transcription</keyword>
<name>A0A847VCP0_9BACT</name>
<dbReference type="InterPro" id="IPR001034">
    <property type="entry name" value="DeoR_HTH"/>
</dbReference>
<dbReference type="EMBL" id="JAAZIL010000023">
    <property type="protein sequence ID" value="NLZ24306.1"/>
    <property type="molecule type" value="Genomic_DNA"/>
</dbReference>
<comment type="caution">
    <text evidence="4">The sequence shown here is derived from an EMBL/GenBank/DDBJ whole genome shotgun (WGS) entry which is preliminary data.</text>
</comment>
<dbReference type="Pfam" id="PF08220">
    <property type="entry name" value="HTH_DeoR"/>
    <property type="match status" value="1"/>
</dbReference>
<dbReference type="InterPro" id="IPR036388">
    <property type="entry name" value="WH-like_DNA-bd_sf"/>
</dbReference>
<evidence type="ECO:0000256" key="1">
    <source>
        <dbReference type="ARBA" id="ARBA00023015"/>
    </source>
</evidence>
<gene>
    <name evidence="4" type="ORF">GX888_00960</name>
</gene>
<proteinExistence type="predicted"/>
<organism evidence="4 5">
    <name type="scientific">Candidatus Dojkabacteria bacterium</name>
    <dbReference type="NCBI Taxonomy" id="2099670"/>
    <lineage>
        <taxon>Bacteria</taxon>
        <taxon>Candidatus Dojkabacteria</taxon>
    </lineage>
</organism>
<dbReference type="Gene3D" id="1.10.10.10">
    <property type="entry name" value="Winged helix-like DNA-binding domain superfamily/Winged helix DNA-binding domain"/>
    <property type="match status" value="1"/>
</dbReference>